<proteinExistence type="inferred from homology"/>
<evidence type="ECO:0000256" key="6">
    <source>
        <dbReference type="ARBA" id="ARBA00022833"/>
    </source>
</evidence>
<protein>
    <recommendedName>
        <fullName evidence="10">LITAF domain-containing protein</fullName>
    </recommendedName>
</protein>
<feature type="transmembrane region" description="Helical" evidence="9">
    <location>
        <begin position="102"/>
        <end position="121"/>
    </location>
</feature>
<evidence type="ECO:0000256" key="4">
    <source>
        <dbReference type="ARBA" id="ARBA00005975"/>
    </source>
</evidence>
<dbReference type="GO" id="GO:0008270">
    <property type="term" value="F:zinc ion binding"/>
    <property type="evidence" value="ECO:0007669"/>
    <property type="project" value="TreeGrafter"/>
</dbReference>
<dbReference type="Proteomes" id="UP000327044">
    <property type="component" value="Unassembled WGS sequence"/>
</dbReference>
<dbReference type="OrthoDB" id="5599753at2759"/>
<keyword evidence="7 9" id="KW-0472">Membrane</keyword>
<evidence type="ECO:0000256" key="2">
    <source>
        <dbReference type="ARBA" id="ARBA00004481"/>
    </source>
</evidence>
<sequence length="155" mass="16673">MQKDLPPPYSEAANVGFNVPPNPGPPHGFAGPPPGFAGPPPGFPGHAPNPQVYPGPPAASVVVTNVPVMMQTFGPYPQPMTCPSCHQQTTTRVLSEPSTKTHLLALLLCFVGCVPCCLLPYCLDTCQNQNHYCSNCSAYLGVYNDAAVYQQRRYW</sequence>
<gene>
    <name evidence="12" type="ORF">PPYR_09945</name>
</gene>
<comment type="similarity">
    <text evidence="4">Belongs to the CDIP1/LITAF family.</text>
</comment>
<organism evidence="11">
    <name type="scientific">Photinus pyralis</name>
    <name type="common">Common eastern firefly</name>
    <name type="synonym">Lampyris pyralis</name>
    <dbReference type="NCBI Taxonomy" id="7054"/>
    <lineage>
        <taxon>Eukaryota</taxon>
        <taxon>Metazoa</taxon>
        <taxon>Ecdysozoa</taxon>
        <taxon>Arthropoda</taxon>
        <taxon>Hexapoda</taxon>
        <taxon>Insecta</taxon>
        <taxon>Pterygota</taxon>
        <taxon>Neoptera</taxon>
        <taxon>Endopterygota</taxon>
        <taxon>Coleoptera</taxon>
        <taxon>Polyphaga</taxon>
        <taxon>Elateriformia</taxon>
        <taxon>Elateroidea</taxon>
        <taxon>Lampyridae</taxon>
        <taxon>Lampyrinae</taxon>
        <taxon>Photinus</taxon>
    </lineage>
</organism>
<reference evidence="12" key="3">
    <citation type="submission" date="2019-08" db="EMBL/GenBank/DDBJ databases">
        <authorList>
            <consortium name="Photinus pyralis genome working group"/>
            <person name="Fallon T.R."/>
            <person name="Sander Lower S.E."/>
            <person name="Weng J.-K."/>
        </authorList>
    </citation>
    <scope>NUCLEOTIDE SEQUENCE</scope>
    <source>
        <strain evidence="12">1611_PpyrPB1</strain>
        <tissue evidence="12">Whole body</tissue>
    </source>
</reference>
<dbReference type="PROSITE" id="PS51837">
    <property type="entry name" value="LITAF"/>
    <property type="match status" value="1"/>
</dbReference>
<dbReference type="InterPro" id="IPR037519">
    <property type="entry name" value="LITAF_fam"/>
</dbReference>
<dbReference type="SMART" id="SM00714">
    <property type="entry name" value="LITAF"/>
    <property type="match status" value="1"/>
</dbReference>
<evidence type="ECO:0000256" key="1">
    <source>
        <dbReference type="ARBA" id="ARBA00004414"/>
    </source>
</evidence>
<dbReference type="PANTHER" id="PTHR23292">
    <property type="entry name" value="LIPOPOLYSACCHARIDE-INDUCED TUMOR NECROSIS FACTOR-ALPHA FACTOR"/>
    <property type="match status" value="1"/>
</dbReference>
<dbReference type="GO" id="GO:0005765">
    <property type="term" value="C:lysosomal membrane"/>
    <property type="evidence" value="ECO:0007669"/>
    <property type="project" value="UniProtKB-SubCell"/>
</dbReference>
<evidence type="ECO:0000313" key="11">
    <source>
        <dbReference type="EMBL" id="JAV62588.1"/>
    </source>
</evidence>
<evidence type="ECO:0000313" key="13">
    <source>
        <dbReference type="Proteomes" id="UP000327044"/>
    </source>
</evidence>
<evidence type="ECO:0000259" key="10">
    <source>
        <dbReference type="PROSITE" id="PS51837"/>
    </source>
</evidence>
<reference evidence="12 13" key="2">
    <citation type="journal article" date="2018" name="Elife">
        <title>Firefly genomes illuminate parallel origins of bioluminescence in beetles.</title>
        <authorList>
            <person name="Fallon T.R."/>
            <person name="Lower S.E."/>
            <person name="Chang C.H."/>
            <person name="Bessho-Uehara M."/>
            <person name="Martin G.J."/>
            <person name="Bewick A.J."/>
            <person name="Behringer M."/>
            <person name="Debat H.J."/>
            <person name="Wong I."/>
            <person name="Day J.C."/>
            <person name="Suvorov A."/>
            <person name="Silva C.J."/>
            <person name="Stanger-Hall K.F."/>
            <person name="Hall D.W."/>
            <person name="Schmitz R.J."/>
            <person name="Nelson D.R."/>
            <person name="Lewis S.M."/>
            <person name="Shigenobu S."/>
            <person name="Bybee S.M."/>
            <person name="Larracuente A.M."/>
            <person name="Oba Y."/>
            <person name="Weng J.K."/>
        </authorList>
    </citation>
    <scope>NUCLEOTIDE SEQUENCE [LARGE SCALE GENOMIC DNA]</scope>
    <source>
        <strain evidence="12">1611_PpyrPB1</strain>
        <tissue evidence="12">Whole body</tissue>
    </source>
</reference>
<dbReference type="AlphaFoldDB" id="A0A1Y1KPT5"/>
<evidence type="ECO:0000256" key="8">
    <source>
        <dbReference type="SAM" id="MobiDB-lite"/>
    </source>
</evidence>
<reference evidence="11" key="1">
    <citation type="journal article" date="2016" name="Sci. Rep.">
        <title>Molecular characterization of firefly nuptial gifts: a multi-omics approach sheds light on postcopulatory sexual selection.</title>
        <authorList>
            <person name="Al-Wathiqui N."/>
            <person name="Fallon T.R."/>
            <person name="South A."/>
            <person name="Weng J.K."/>
            <person name="Lewis S.M."/>
        </authorList>
    </citation>
    <scope>NUCLEOTIDE SEQUENCE</scope>
</reference>
<name>A0A1Y1KPT5_PHOPY</name>
<dbReference type="Pfam" id="PF10601">
    <property type="entry name" value="zf-LITAF-like"/>
    <property type="match status" value="1"/>
</dbReference>
<dbReference type="PANTHER" id="PTHR23292:SF14">
    <property type="entry name" value="FI16615P1-RELATED"/>
    <property type="match status" value="1"/>
</dbReference>
<feature type="region of interest" description="Disordered" evidence="8">
    <location>
        <begin position="1"/>
        <end position="50"/>
    </location>
</feature>
<evidence type="ECO:0000256" key="5">
    <source>
        <dbReference type="ARBA" id="ARBA00022723"/>
    </source>
</evidence>
<dbReference type="GO" id="GO:0031902">
    <property type="term" value="C:late endosome membrane"/>
    <property type="evidence" value="ECO:0007669"/>
    <property type="project" value="UniProtKB-SubCell"/>
</dbReference>
<evidence type="ECO:0000256" key="3">
    <source>
        <dbReference type="ARBA" id="ARBA00004630"/>
    </source>
</evidence>
<feature type="domain" description="LITAF" evidence="10">
    <location>
        <begin position="58"/>
        <end position="145"/>
    </location>
</feature>
<evidence type="ECO:0000256" key="7">
    <source>
        <dbReference type="ARBA" id="ARBA00023136"/>
    </source>
</evidence>
<keyword evidence="6" id="KW-0862">Zinc</keyword>
<accession>A0A1Y1KPT5</accession>
<evidence type="ECO:0000313" key="12">
    <source>
        <dbReference type="EMBL" id="KAB0795884.1"/>
    </source>
</evidence>
<evidence type="ECO:0000256" key="9">
    <source>
        <dbReference type="SAM" id="Phobius"/>
    </source>
</evidence>
<keyword evidence="13" id="KW-1185">Reference proteome</keyword>
<dbReference type="EMBL" id="GEZM01078891">
    <property type="protein sequence ID" value="JAV62588.1"/>
    <property type="molecule type" value="Transcribed_RNA"/>
</dbReference>
<keyword evidence="5" id="KW-0479">Metal-binding</keyword>
<dbReference type="InterPro" id="IPR006629">
    <property type="entry name" value="LITAF"/>
</dbReference>
<comment type="subcellular location">
    <subcellularLocation>
        <location evidence="2">Endosome membrane</location>
        <topology evidence="2">Peripheral membrane protein</topology>
    </subcellularLocation>
    <subcellularLocation>
        <location evidence="1">Late endosome membrane</location>
    </subcellularLocation>
    <subcellularLocation>
        <location evidence="3">Lysosome membrane</location>
        <topology evidence="3">Peripheral membrane protein</topology>
        <orientation evidence="3">Cytoplasmic side</orientation>
    </subcellularLocation>
</comment>
<keyword evidence="9" id="KW-1133">Transmembrane helix</keyword>
<dbReference type="FunCoup" id="A0A1Y1KPT5">
    <property type="interactions" value="81"/>
</dbReference>
<dbReference type="EMBL" id="VVIM01000007">
    <property type="protein sequence ID" value="KAB0795884.1"/>
    <property type="molecule type" value="Genomic_DNA"/>
</dbReference>
<keyword evidence="9" id="KW-0812">Transmembrane</keyword>
<feature type="compositionally biased region" description="Pro residues" evidence="8">
    <location>
        <begin position="20"/>
        <end position="43"/>
    </location>
</feature>
<dbReference type="InParanoid" id="A0A1Y1KPT5"/>